<name>A0A3B1AB32_9ZZZZ</name>
<dbReference type="EMBL" id="UOFS01000039">
    <property type="protein sequence ID" value="VAW98780.1"/>
    <property type="molecule type" value="Genomic_DNA"/>
</dbReference>
<keyword evidence="1" id="KW-1133">Transmembrane helix</keyword>
<gene>
    <name evidence="2" type="ORF">MNBD_GAMMA22-1324</name>
</gene>
<keyword evidence="1" id="KW-0812">Transmembrane</keyword>
<sequence>MWANILIAVALVMVIEGFMPAINPELFRKTMLAVTNMSDKHLRIMGISSMTVGAILVYLFTS</sequence>
<dbReference type="InterPro" id="IPR019201">
    <property type="entry name" value="DUF2065"/>
</dbReference>
<keyword evidence="1" id="KW-0472">Membrane</keyword>
<evidence type="ECO:0000256" key="1">
    <source>
        <dbReference type="SAM" id="Phobius"/>
    </source>
</evidence>
<evidence type="ECO:0008006" key="3">
    <source>
        <dbReference type="Google" id="ProtNLM"/>
    </source>
</evidence>
<dbReference type="AlphaFoldDB" id="A0A3B1AB32"/>
<evidence type="ECO:0000313" key="2">
    <source>
        <dbReference type="EMBL" id="VAW98780.1"/>
    </source>
</evidence>
<accession>A0A3B1AB32</accession>
<feature type="transmembrane region" description="Helical" evidence="1">
    <location>
        <begin position="44"/>
        <end position="61"/>
    </location>
</feature>
<dbReference type="PANTHER" id="PTHR38602:SF1">
    <property type="entry name" value="INNER MEMBRANE PROTEIN"/>
    <property type="match status" value="1"/>
</dbReference>
<protein>
    <recommendedName>
        <fullName evidence="3">Inner membrane protein YjeT (Clustered with HflC)</fullName>
    </recommendedName>
</protein>
<proteinExistence type="predicted"/>
<reference evidence="2" key="1">
    <citation type="submission" date="2018-06" db="EMBL/GenBank/DDBJ databases">
        <authorList>
            <person name="Zhirakovskaya E."/>
        </authorList>
    </citation>
    <scope>NUCLEOTIDE SEQUENCE</scope>
</reference>
<organism evidence="2">
    <name type="scientific">hydrothermal vent metagenome</name>
    <dbReference type="NCBI Taxonomy" id="652676"/>
    <lineage>
        <taxon>unclassified sequences</taxon>
        <taxon>metagenomes</taxon>
        <taxon>ecological metagenomes</taxon>
    </lineage>
</organism>
<dbReference type="PANTHER" id="PTHR38602">
    <property type="entry name" value="INNER MEMBRANE PROTEIN-RELATED"/>
    <property type="match status" value="1"/>
</dbReference>
<dbReference type="Pfam" id="PF09838">
    <property type="entry name" value="DUF2065"/>
    <property type="match status" value="1"/>
</dbReference>